<evidence type="ECO:0000313" key="9">
    <source>
        <dbReference type="EMBL" id="KOE99902.1"/>
    </source>
</evidence>
<dbReference type="PROSITE" id="PS50850">
    <property type="entry name" value="MFS"/>
    <property type="match status" value="1"/>
</dbReference>
<organism evidence="9 10">
    <name type="scientific">Stenotrophomonas geniculata N1</name>
    <dbReference type="NCBI Taxonomy" id="1167641"/>
    <lineage>
        <taxon>Bacteria</taxon>
        <taxon>Pseudomonadati</taxon>
        <taxon>Pseudomonadota</taxon>
        <taxon>Gammaproteobacteria</taxon>
        <taxon>Lysobacterales</taxon>
        <taxon>Lysobacteraceae</taxon>
        <taxon>Stenotrophomonas</taxon>
    </lineage>
</organism>
<feature type="transmembrane region" description="Helical" evidence="7">
    <location>
        <begin position="136"/>
        <end position="158"/>
    </location>
</feature>
<evidence type="ECO:0000313" key="10">
    <source>
        <dbReference type="Proteomes" id="UP000036890"/>
    </source>
</evidence>
<dbReference type="PANTHER" id="PTHR42718:SF46">
    <property type="entry name" value="BLR6921 PROTEIN"/>
    <property type="match status" value="1"/>
</dbReference>
<keyword evidence="6 7" id="KW-0472">Membrane</keyword>
<evidence type="ECO:0000256" key="2">
    <source>
        <dbReference type="ARBA" id="ARBA00022448"/>
    </source>
</evidence>
<evidence type="ECO:0000256" key="5">
    <source>
        <dbReference type="ARBA" id="ARBA00022989"/>
    </source>
</evidence>
<dbReference type="Proteomes" id="UP000036890">
    <property type="component" value="Unassembled WGS sequence"/>
</dbReference>
<feature type="transmembrane region" description="Helical" evidence="7">
    <location>
        <begin position="395"/>
        <end position="415"/>
    </location>
</feature>
<dbReference type="AlphaFoldDB" id="A0A0L8ABZ9"/>
<dbReference type="InterPro" id="IPR011701">
    <property type="entry name" value="MFS"/>
</dbReference>
<feature type="transmembrane region" description="Helical" evidence="7">
    <location>
        <begin position="45"/>
        <end position="67"/>
    </location>
</feature>
<dbReference type="EMBL" id="AJLO02000015">
    <property type="protein sequence ID" value="KOE99902.1"/>
    <property type="molecule type" value="Genomic_DNA"/>
</dbReference>
<comment type="subcellular location">
    <subcellularLocation>
        <location evidence="1">Cell membrane</location>
        <topology evidence="1">Multi-pass membrane protein</topology>
    </subcellularLocation>
</comment>
<dbReference type="SUPFAM" id="SSF103473">
    <property type="entry name" value="MFS general substrate transporter"/>
    <property type="match status" value="1"/>
</dbReference>
<feature type="transmembrane region" description="Helical" evidence="7">
    <location>
        <begin position="103"/>
        <end position="124"/>
    </location>
</feature>
<dbReference type="PANTHER" id="PTHR42718">
    <property type="entry name" value="MAJOR FACILITATOR SUPERFAMILY MULTIDRUG TRANSPORTER MFSC"/>
    <property type="match status" value="1"/>
</dbReference>
<keyword evidence="2" id="KW-0813">Transport</keyword>
<evidence type="ECO:0000256" key="3">
    <source>
        <dbReference type="ARBA" id="ARBA00022475"/>
    </source>
</evidence>
<evidence type="ECO:0000256" key="7">
    <source>
        <dbReference type="SAM" id="Phobius"/>
    </source>
</evidence>
<dbReference type="InterPro" id="IPR036259">
    <property type="entry name" value="MFS_trans_sf"/>
</dbReference>
<dbReference type="Gene3D" id="1.20.1720.10">
    <property type="entry name" value="Multidrug resistance protein D"/>
    <property type="match status" value="1"/>
</dbReference>
<dbReference type="RefSeq" id="WP_010485042.1">
    <property type="nucleotide sequence ID" value="NZ_AJLO02000015.1"/>
</dbReference>
<keyword evidence="3" id="KW-1003">Cell membrane</keyword>
<reference evidence="9 10" key="1">
    <citation type="journal article" date="2012" name="J. Bacteriol.">
        <title>Genome sequence of a novel nicotine-degrading strain, Pseudomonas geniculata N1.</title>
        <authorList>
            <person name="Tang H."/>
            <person name="Yu H."/>
            <person name="Tai C."/>
            <person name="Huang K."/>
            <person name="Liu Y."/>
            <person name="Wang L."/>
            <person name="Yao Y."/>
            <person name="Wu G."/>
            <person name="Xu P."/>
        </authorList>
    </citation>
    <scope>NUCLEOTIDE SEQUENCE [LARGE SCALE GENOMIC DNA]</scope>
    <source>
        <strain evidence="9 10">N1</strain>
    </source>
</reference>
<dbReference type="OrthoDB" id="9812221at2"/>
<evidence type="ECO:0000256" key="1">
    <source>
        <dbReference type="ARBA" id="ARBA00004651"/>
    </source>
</evidence>
<feature type="transmembrane region" description="Helical" evidence="7">
    <location>
        <begin position="421"/>
        <end position="438"/>
    </location>
</feature>
<feature type="transmembrane region" description="Helical" evidence="7">
    <location>
        <begin position="196"/>
        <end position="216"/>
    </location>
</feature>
<evidence type="ECO:0000256" key="6">
    <source>
        <dbReference type="ARBA" id="ARBA00023136"/>
    </source>
</evidence>
<keyword evidence="4 7" id="KW-0812">Transmembrane</keyword>
<feature type="transmembrane region" description="Helical" evidence="7">
    <location>
        <begin position="349"/>
        <end position="374"/>
    </location>
</feature>
<feature type="transmembrane region" description="Helical" evidence="7">
    <location>
        <begin position="164"/>
        <end position="184"/>
    </location>
</feature>
<comment type="caution">
    <text evidence="9">The sequence shown here is derived from an EMBL/GenBank/DDBJ whole genome shotgun (WGS) entry which is preliminary data.</text>
</comment>
<dbReference type="GO" id="GO:0005886">
    <property type="term" value="C:plasma membrane"/>
    <property type="evidence" value="ECO:0007669"/>
    <property type="project" value="UniProtKB-SubCell"/>
</dbReference>
<sequence length="453" mass="47583">MPSPRLRHEAIFLLVFALDLVNMFIATVAYPALAAELHADVGTLAWVGTAYMLGLSVVIPLAPWLAARCGERRLLLVALLLFAVAAVLAGAAPGIGWLLGWRLLQGLAGGLLIPVAQAAAYRQCTSDQRGALTRRILLVALLVPALAPALGGLLVQWLAWRGVFWASLPLAVVAIALVLAWMPADGVRSAPRLQAYALSTAMLALGALLLALTWLGESGHRGAGAVLLLVALLLAVAHLRHARRQAQPLLRWSLLSHRGLRLAMLIYLAVPGVFIGSQLVSTLQLHQAGYSAARIGALMLPWALASATAITASKRLLARFGPATVLRTGMLLQASGMLSMALLPQPAFALAALLFALMGAGGSLCSSTAQTLAFHGVEGEALGDASALWNLNRQLSFCVGTAAIALLLALAMQWLPANATRVALGLAALLTLLPMVLLRRPQSISLSQPETMQ</sequence>
<protein>
    <submittedName>
        <fullName evidence="9">Membrane protein</fullName>
    </submittedName>
</protein>
<evidence type="ECO:0000259" key="8">
    <source>
        <dbReference type="PROSITE" id="PS50850"/>
    </source>
</evidence>
<proteinExistence type="predicted"/>
<feature type="domain" description="Major facilitator superfamily (MFS) profile" evidence="8">
    <location>
        <begin position="5"/>
        <end position="443"/>
    </location>
</feature>
<gene>
    <name evidence="9" type="ORF">W7K_06055</name>
</gene>
<dbReference type="InterPro" id="IPR020846">
    <property type="entry name" value="MFS_dom"/>
</dbReference>
<dbReference type="Pfam" id="PF07690">
    <property type="entry name" value="MFS_1"/>
    <property type="match status" value="1"/>
</dbReference>
<feature type="transmembrane region" description="Helical" evidence="7">
    <location>
        <begin position="12"/>
        <end position="33"/>
    </location>
</feature>
<feature type="transmembrane region" description="Helical" evidence="7">
    <location>
        <begin position="74"/>
        <end position="97"/>
    </location>
</feature>
<dbReference type="GO" id="GO:0022857">
    <property type="term" value="F:transmembrane transporter activity"/>
    <property type="evidence" value="ECO:0007669"/>
    <property type="project" value="InterPro"/>
</dbReference>
<accession>A0A0L8ABZ9</accession>
<feature type="transmembrane region" description="Helical" evidence="7">
    <location>
        <begin position="260"/>
        <end position="280"/>
    </location>
</feature>
<keyword evidence="5 7" id="KW-1133">Transmembrane helix</keyword>
<feature type="transmembrane region" description="Helical" evidence="7">
    <location>
        <begin position="222"/>
        <end position="239"/>
    </location>
</feature>
<name>A0A0L8ABZ9_9GAMM</name>
<evidence type="ECO:0000256" key="4">
    <source>
        <dbReference type="ARBA" id="ARBA00022692"/>
    </source>
</evidence>
<dbReference type="Gene3D" id="1.20.1250.20">
    <property type="entry name" value="MFS general substrate transporter like domains"/>
    <property type="match status" value="1"/>
</dbReference>